<proteinExistence type="predicted"/>
<protein>
    <submittedName>
        <fullName evidence="1">Uncharacterized protein</fullName>
    </submittedName>
</protein>
<name>A0A090FHH3_MESPL</name>
<gene>
    <name evidence="1" type="ORF">MPL3356_270111</name>
</gene>
<dbReference type="Proteomes" id="UP000045285">
    <property type="component" value="Unassembled WGS sequence"/>
</dbReference>
<organism evidence="1 2">
    <name type="scientific">Mesorhizobium plurifarium</name>
    <dbReference type="NCBI Taxonomy" id="69974"/>
    <lineage>
        <taxon>Bacteria</taxon>
        <taxon>Pseudomonadati</taxon>
        <taxon>Pseudomonadota</taxon>
        <taxon>Alphaproteobacteria</taxon>
        <taxon>Hyphomicrobiales</taxon>
        <taxon>Phyllobacteriaceae</taxon>
        <taxon>Mesorhizobium</taxon>
    </lineage>
</organism>
<dbReference type="AlphaFoldDB" id="A0A090FHH3"/>
<sequence>MEWITRERKSKRKKGGAILAVRSRLRPVDIYCYLKARFGEPNAFQNFLRKDDSDNWIHWDYNLKAGQTDVYICGMSREVHIMVGDALTHKQWRDLIVGIRNDYARIGPQKSAVLQSLENSSSFRISSSVSQACAPICTQPFLMLRQRRLFRKDRRLPNRG</sequence>
<keyword evidence="2" id="KW-1185">Reference proteome</keyword>
<reference evidence="2" key="1">
    <citation type="submission" date="2014-08" db="EMBL/GenBank/DDBJ databases">
        <authorList>
            <person name="Moulin L."/>
        </authorList>
    </citation>
    <scope>NUCLEOTIDE SEQUENCE [LARGE SCALE GENOMIC DNA]</scope>
</reference>
<evidence type="ECO:0000313" key="1">
    <source>
        <dbReference type="EMBL" id="CDX18446.1"/>
    </source>
</evidence>
<evidence type="ECO:0000313" key="2">
    <source>
        <dbReference type="Proteomes" id="UP000045285"/>
    </source>
</evidence>
<dbReference type="EMBL" id="CCMZ01000020">
    <property type="protein sequence ID" value="CDX18446.1"/>
    <property type="molecule type" value="Genomic_DNA"/>
</dbReference>
<accession>A0A090FHH3</accession>